<dbReference type="Gene3D" id="3.40.50.2300">
    <property type="match status" value="2"/>
</dbReference>
<evidence type="ECO:0000313" key="6">
    <source>
        <dbReference type="Proteomes" id="UP000572212"/>
    </source>
</evidence>
<dbReference type="GO" id="GO:0000976">
    <property type="term" value="F:transcription cis-regulatory region binding"/>
    <property type="evidence" value="ECO:0007669"/>
    <property type="project" value="TreeGrafter"/>
</dbReference>
<keyword evidence="6" id="KW-1185">Reference proteome</keyword>
<dbReference type="Proteomes" id="UP000572212">
    <property type="component" value="Unassembled WGS sequence"/>
</dbReference>
<dbReference type="SUPFAM" id="SSF53822">
    <property type="entry name" value="Periplasmic binding protein-like I"/>
    <property type="match status" value="1"/>
</dbReference>
<sequence>MPTIYDIAKKSGFSITTVSKVINNYPDVSQKTRKKILKTIEELGYHPSSNARSLMTKKYWTIGVVYIEELNNGIHHPFFSAVIESFRKEMEDAGYDLLLISKKIEQRKTGYIERFKQRGVDGVIVVSPIKLTKDVQEIVDHDIPSVFIDLQHPKVSTVNSDNLDGSKEVVKYLHSLGHEKIAHIAGGEHTFAGKARKNGFLQAMEELGLEVSQNYVVDGGLFGVMGGYKAMQQLLQVADRPTAIFAAGDMMAIGAMKAIQEAGLQIPDDISVVGFDDIELSQYVTPSLTTIRQDSQTIGQQAADMLLKQINIKKKIPLGVMVPVTLIERKSTKKLK</sequence>
<reference evidence="5 6" key="1">
    <citation type="submission" date="2020-08" db="EMBL/GenBank/DDBJ databases">
        <title>Genomic Encyclopedia of Type Strains, Phase IV (KMG-IV): sequencing the most valuable type-strain genomes for metagenomic binning, comparative biology and taxonomic classification.</title>
        <authorList>
            <person name="Goeker M."/>
        </authorList>
    </citation>
    <scope>NUCLEOTIDE SEQUENCE [LARGE SCALE GENOMIC DNA]</scope>
    <source>
        <strain evidence="5 6">DSM 11805</strain>
    </source>
</reference>
<keyword evidence="1" id="KW-0805">Transcription regulation</keyword>
<evidence type="ECO:0000256" key="2">
    <source>
        <dbReference type="ARBA" id="ARBA00023125"/>
    </source>
</evidence>
<proteinExistence type="predicted"/>
<dbReference type="Pfam" id="PF13377">
    <property type="entry name" value="Peripla_BP_3"/>
    <property type="match status" value="1"/>
</dbReference>
<evidence type="ECO:0000256" key="1">
    <source>
        <dbReference type="ARBA" id="ARBA00023015"/>
    </source>
</evidence>
<dbReference type="InterPro" id="IPR028082">
    <property type="entry name" value="Peripla_BP_I"/>
</dbReference>
<dbReference type="PANTHER" id="PTHR30146">
    <property type="entry name" value="LACI-RELATED TRANSCRIPTIONAL REPRESSOR"/>
    <property type="match status" value="1"/>
</dbReference>
<comment type="caution">
    <text evidence="5">The sequence shown here is derived from an EMBL/GenBank/DDBJ whole genome shotgun (WGS) entry which is preliminary data.</text>
</comment>
<dbReference type="InterPro" id="IPR010982">
    <property type="entry name" value="Lambda_DNA-bd_dom_sf"/>
</dbReference>
<evidence type="ECO:0000256" key="3">
    <source>
        <dbReference type="ARBA" id="ARBA00023163"/>
    </source>
</evidence>
<keyword evidence="2" id="KW-0238">DNA-binding</keyword>
<dbReference type="PANTHER" id="PTHR30146:SF109">
    <property type="entry name" value="HTH-TYPE TRANSCRIPTIONAL REGULATOR GALS"/>
    <property type="match status" value="1"/>
</dbReference>
<dbReference type="Pfam" id="PF00356">
    <property type="entry name" value="LacI"/>
    <property type="match status" value="1"/>
</dbReference>
<dbReference type="RefSeq" id="WP_184249005.1">
    <property type="nucleotide sequence ID" value="NZ_BAAACU010000005.1"/>
</dbReference>
<dbReference type="SMART" id="SM00354">
    <property type="entry name" value="HTH_LACI"/>
    <property type="match status" value="1"/>
</dbReference>
<dbReference type="SUPFAM" id="SSF47413">
    <property type="entry name" value="lambda repressor-like DNA-binding domains"/>
    <property type="match status" value="1"/>
</dbReference>
<dbReference type="CDD" id="cd01392">
    <property type="entry name" value="HTH_LacI"/>
    <property type="match status" value="1"/>
</dbReference>
<dbReference type="EMBL" id="JACHON010000013">
    <property type="protein sequence ID" value="MBB6513577.1"/>
    <property type="molecule type" value="Genomic_DNA"/>
</dbReference>
<dbReference type="InterPro" id="IPR000843">
    <property type="entry name" value="HTH_LacI"/>
</dbReference>
<organism evidence="5 6">
    <name type="scientific">Gracilibacillus halotolerans</name>
    <dbReference type="NCBI Taxonomy" id="74386"/>
    <lineage>
        <taxon>Bacteria</taxon>
        <taxon>Bacillati</taxon>
        <taxon>Bacillota</taxon>
        <taxon>Bacilli</taxon>
        <taxon>Bacillales</taxon>
        <taxon>Bacillaceae</taxon>
        <taxon>Gracilibacillus</taxon>
    </lineage>
</organism>
<feature type="domain" description="HTH lacI-type" evidence="4">
    <location>
        <begin position="2"/>
        <end position="56"/>
    </location>
</feature>
<dbReference type="CDD" id="cd06267">
    <property type="entry name" value="PBP1_LacI_sugar_binding-like"/>
    <property type="match status" value="1"/>
</dbReference>
<dbReference type="GO" id="GO:0003700">
    <property type="term" value="F:DNA-binding transcription factor activity"/>
    <property type="evidence" value="ECO:0007669"/>
    <property type="project" value="TreeGrafter"/>
</dbReference>
<dbReference type="Gene3D" id="1.10.260.40">
    <property type="entry name" value="lambda repressor-like DNA-binding domains"/>
    <property type="match status" value="1"/>
</dbReference>
<dbReference type="AlphaFoldDB" id="A0A841RNX3"/>
<dbReference type="InterPro" id="IPR046335">
    <property type="entry name" value="LacI/GalR-like_sensor"/>
</dbReference>
<gene>
    <name evidence="5" type="ORF">GGQ92_002389</name>
</gene>
<keyword evidence="3" id="KW-0804">Transcription</keyword>
<accession>A0A841RNX3</accession>
<evidence type="ECO:0000313" key="5">
    <source>
        <dbReference type="EMBL" id="MBB6513577.1"/>
    </source>
</evidence>
<name>A0A841RNX3_9BACI</name>
<dbReference type="PROSITE" id="PS50932">
    <property type="entry name" value="HTH_LACI_2"/>
    <property type="match status" value="1"/>
</dbReference>
<protein>
    <submittedName>
        <fullName evidence="5">LacI family transcriptional regulator</fullName>
    </submittedName>
</protein>
<evidence type="ECO:0000259" key="4">
    <source>
        <dbReference type="PROSITE" id="PS50932"/>
    </source>
</evidence>